<dbReference type="PANTHER" id="PTHR10696">
    <property type="entry name" value="GAMMA-BUTYROBETAINE HYDROXYLASE-RELATED"/>
    <property type="match status" value="1"/>
</dbReference>
<dbReference type="PANTHER" id="PTHR10696:SF56">
    <property type="entry name" value="TAUD_TFDA-LIKE DOMAIN-CONTAINING PROTEIN"/>
    <property type="match status" value="1"/>
</dbReference>
<keyword evidence="4" id="KW-0045">Antibiotic biosynthesis</keyword>
<evidence type="ECO:0000256" key="1">
    <source>
        <dbReference type="ARBA" id="ARBA00001954"/>
    </source>
</evidence>
<dbReference type="GO" id="GO:0017000">
    <property type="term" value="P:antibiotic biosynthetic process"/>
    <property type="evidence" value="ECO:0007669"/>
    <property type="project" value="UniProtKB-KW"/>
</dbReference>
<dbReference type="InterPro" id="IPR050411">
    <property type="entry name" value="AlphaKG_dependent_hydroxylases"/>
</dbReference>
<dbReference type="EMBL" id="CP014859">
    <property type="protein sequence ID" value="AOS64071.1"/>
    <property type="molecule type" value="Genomic_DNA"/>
</dbReference>
<dbReference type="InterPro" id="IPR042098">
    <property type="entry name" value="TauD-like_sf"/>
</dbReference>
<comment type="cofactor">
    <cofactor evidence="1">
        <name>Fe(2+)</name>
        <dbReference type="ChEBI" id="CHEBI:29033"/>
    </cofactor>
</comment>
<accession>A0AAC9HSB2</accession>
<keyword evidence="6" id="KW-0223">Dioxygenase</keyword>
<keyword evidence="3" id="KW-0408">Iron</keyword>
<name>A0AAC9HSB2_9PSEU</name>
<dbReference type="AlphaFoldDB" id="A0AAC9HSB2"/>
<dbReference type="GO" id="GO:0051213">
    <property type="term" value="F:dioxygenase activity"/>
    <property type="evidence" value="ECO:0007669"/>
    <property type="project" value="UniProtKB-KW"/>
</dbReference>
<evidence type="ECO:0000259" key="5">
    <source>
        <dbReference type="Pfam" id="PF02668"/>
    </source>
</evidence>
<dbReference type="Proteomes" id="UP000095210">
    <property type="component" value="Chromosome"/>
</dbReference>
<dbReference type="Gene3D" id="3.60.130.10">
    <property type="entry name" value="Clavaminate synthase-like"/>
    <property type="match status" value="1"/>
</dbReference>
<feature type="domain" description="TauD/TfdA-like" evidence="5">
    <location>
        <begin position="49"/>
        <end position="331"/>
    </location>
</feature>
<reference evidence="7" key="1">
    <citation type="submission" date="2016-03" db="EMBL/GenBank/DDBJ databases">
        <title>Complete genome sequence of the type strain Actinoalloteichus hymeniacidonis DSM 45092.</title>
        <authorList>
            <person name="Schaffert L."/>
            <person name="Albersmeier A."/>
            <person name="Winkler A."/>
            <person name="Kalinowski J."/>
            <person name="Zotchev S."/>
            <person name="Ruckert C."/>
        </authorList>
    </citation>
    <scope>NUCLEOTIDE SEQUENCE [LARGE SCALE GENOMIC DNA]</scope>
    <source>
        <strain evidence="7">HPA177(T) (DSM 45092(T))</strain>
    </source>
</reference>
<proteinExistence type="predicted"/>
<dbReference type="KEGG" id="ahm:TL08_16355"/>
<dbReference type="Pfam" id="PF02668">
    <property type="entry name" value="TauD"/>
    <property type="match status" value="1"/>
</dbReference>
<keyword evidence="2" id="KW-0560">Oxidoreductase</keyword>
<dbReference type="RefSeq" id="WP_069850138.1">
    <property type="nucleotide sequence ID" value="NZ_CP014859.1"/>
</dbReference>
<organism evidence="6 7">
    <name type="scientific">Actinoalloteichus hymeniacidonis</name>
    <dbReference type="NCBI Taxonomy" id="340345"/>
    <lineage>
        <taxon>Bacteria</taxon>
        <taxon>Bacillati</taxon>
        <taxon>Actinomycetota</taxon>
        <taxon>Actinomycetes</taxon>
        <taxon>Pseudonocardiales</taxon>
        <taxon>Pseudonocardiaceae</taxon>
        <taxon>Actinoalloteichus</taxon>
    </lineage>
</organism>
<protein>
    <submittedName>
        <fullName evidence="6">Taurine catabolism dioxygenase</fullName>
    </submittedName>
</protein>
<dbReference type="SUPFAM" id="SSF51197">
    <property type="entry name" value="Clavaminate synthase-like"/>
    <property type="match status" value="1"/>
</dbReference>
<evidence type="ECO:0000256" key="2">
    <source>
        <dbReference type="ARBA" id="ARBA00023002"/>
    </source>
</evidence>
<evidence type="ECO:0000256" key="4">
    <source>
        <dbReference type="ARBA" id="ARBA00023194"/>
    </source>
</evidence>
<sequence length="349" mass="37811">MTSTLAADLSTLGPLHGTVEGNAHTQLVAYGPESGDTTEAALRSASIVDWAGEHREALIKALHNHGAVLVRGAVPTPELLSGVAEAVGGTLLEYNERTTPRSTVSGNVYTSTEYPANQTIPQHNELAYSANSPRWLFFACGIPASSGGATPLADSGAVLRRLPAELVSRFRDLGVLYTRCYMAGMGLTWQEAFQTEERAKVEEYCHANGMEFEWFGEDELRTRSRRPAVVTDPDSGQEVWFNQAHLFHLSNLPTNVAAALSAMYEERDYPRHSFYGDGTPLAEDDLALIRTAYDDTVYATPWETGDLLVVNNLRVSHGRQPYEGARKIMVAMAGTLDVGPAPELAGAGV</sequence>
<dbReference type="InterPro" id="IPR003819">
    <property type="entry name" value="TauD/TfdA-like"/>
</dbReference>
<evidence type="ECO:0000313" key="7">
    <source>
        <dbReference type="Proteomes" id="UP000095210"/>
    </source>
</evidence>
<keyword evidence="7" id="KW-1185">Reference proteome</keyword>
<gene>
    <name evidence="6" type="ORF">TL08_16355</name>
</gene>
<evidence type="ECO:0000313" key="6">
    <source>
        <dbReference type="EMBL" id="AOS64071.1"/>
    </source>
</evidence>
<evidence type="ECO:0000256" key="3">
    <source>
        <dbReference type="ARBA" id="ARBA00023004"/>
    </source>
</evidence>